<accession>A0AAI8VRP1</accession>
<protein>
    <submittedName>
        <fullName evidence="5">Uu.00g009700.m01.CDS01</fullName>
    </submittedName>
</protein>
<dbReference type="GO" id="GO:0044571">
    <property type="term" value="P:[2Fe-2S] cluster assembly"/>
    <property type="evidence" value="ECO:0007669"/>
    <property type="project" value="InterPro"/>
</dbReference>
<sequence>MRSALLPSRRASHLCDACKQQHRNLAISSLSPLSTTPRQLASPSSNTPRTLQSLPALPRITQSQDRIRPQTQARPFSSSVEDLRPRVPSTHYEFFPQTLPDGPPPNGNFVIDVRALRREFLKLQGTAHPDMHPQHLKGRAEATSARINEAFKTLESPLLRAQYILSLRGIDVANDETAKVEDPELLMEVLETRETIEEAQKEEDLEELKVTNEERARDSEATLEQAFREDDVEAAKAEVVRLRYWINIRESIHNWEKGKPVVLEH</sequence>
<dbReference type="GO" id="GO:0051259">
    <property type="term" value="P:protein complex oligomerization"/>
    <property type="evidence" value="ECO:0007669"/>
    <property type="project" value="InterPro"/>
</dbReference>
<dbReference type="NCBIfam" id="TIGR00714">
    <property type="entry name" value="hscB"/>
    <property type="match status" value="1"/>
</dbReference>
<dbReference type="InterPro" id="IPR036386">
    <property type="entry name" value="HscB_C_sf"/>
</dbReference>
<proteinExistence type="inferred from homology"/>
<dbReference type="PANTHER" id="PTHR14021">
    <property type="entry name" value="IRON-SULFUR CLUSTER CO-CHAPERONE PROTEIN HSCB"/>
    <property type="match status" value="1"/>
</dbReference>
<evidence type="ECO:0000313" key="6">
    <source>
        <dbReference type="Proteomes" id="UP001295740"/>
    </source>
</evidence>
<dbReference type="Gene3D" id="1.20.1280.20">
    <property type="entry name" value="HscB, C-terminal domain"/>
    <property type="match status" value="1"/>
</dbReference>
<evidence type="ECO:0000259" key="4">
    <source>
        <dbReference type="Pfam" id="PF07743"/>
    </source>
</evidence>
<dbReference type="AlphaFoldDB" id="A0AAI8VRP1"/>
<dbReference type="InterPro" id="IPR009073">
    <property type="entry name" value="HscB_oligo_C"/>
</dbReference>
<dbReference type="Proteomes" id="UP001295740">
    <property type="component" value="Unassembled WGS sequence"/>
</dbReference>
<keyword evidence="2" id="KW-0143">Chaperone</keyword>
<gene>
    <name evidence="5" type="ORF">KHLLAP_LOCUS13319</name>
</gene>
<dbReference type="SUPFAM" id="SSF47144">
    <property type="entry name" value="HSC20 (HSCB), C-terminal oligomerisation domain"/>
    <property type="match status" value="1"/>
</dbReference>
<evidence type="ECO:0000256" key="2">
    <source>
        <dbReference type="ARBA" id="ARBA00023186"/>
    </source>
</evidence>
<comment type="similarity">
    <text evidence="1">Belongs to the HscB family.</text>
</comment>
<dbReference type="SUPFAM" id="SSF46565">
    <property type="entry name" value="Chaperone J-domain"/>
    <property type="match status" value="1"/>
</dbReference>
<reference evidence="5" key="1">
    <citation type="submission" date="2023-10" db="EMBL/GenBank/DDBJ databases">
        <authorList>
            <person name="Hackl T."/>
        </authorList>
    </citation>
    <scope>NUCLEOTIDE SEQUENCE</scope>
</reference>
<dbReference type="InterPro" id="IPR004640">
    <property type="entry name" value="HscB"/>
</dbReference>
<evidence type="ECO:0000313" key="5">
    <source>
        <dbReference type="EMBL" id="CAJ2512851.1"/>
    </source>
</evidence>
<dbReference type="Gene3D" id="1.10.287.110">
    <property type="entry name" value="DnaJ domain"/>
    <property type="match status" value="1"/>
</dbReference>
<name>A0AAI8VRP1_9PEZI</name>
<dbReference type="EMBL" id="CAUWAG010000020">
    <property type="protein sequence ID" value="CAJ2512851.1"/>
    <property type="molecule type" value="Genomic_DNA"/>
</dbReference>
<dbReference type="GO" id="GO:0001671">
    <property type="term" value="F:ATPase activator activity"/>
    <property type="evidence" value="ECO:0007669"/>
    <property type="project" value="InterPro"/>
</dbReference>
<feature type="compositionally biased region" description="Polar residues" evidence="3">
    <location>
        <begin position="29"/>
        <end position="53"/>
    </location>
</feature>
<dbReference type="GO" id="GO:0005739">
    <property type="term" value="C:mitochondrion"/>
    <property type="evidence" value="ECO:0007669"/>
    <property type="project" value="TreeGrafter"/>
</dbReference>
<feature type="compositionally biased region" description="Polar residues" evidence="3">
    <location>
        <begin position="60"/>
        <end position="80"/>
    </location>
</feature>
<dbReference type="Pfam" id="PF07743">
    <property type="entry name" value="HSCB_C"/>
    <property type="match status" value="1"/>
</dbReference>
<evidence type="ECO:0000256" key="1">
    <source>
        <dbReference type="ARBA" id="ARBA00010476"/>
    </source>
</evidence>
<dbReference type="InterPro" id="IPR036869">
    <property type="entry name" value="J_dom_sf"/>
</dbReference>
<dbReference type="GO" id="GO:0051087">
    <property type="term" value="F:protein-folding chaperone binding"/>
    <property type="evidence" value="ECO:0007669"/>
    <property type="project" value="InterPro"/>
</dbReference>
<evidence type="ECO:0000256" key="3">
    <source>
        <dbReference type="SAM" id="MobiDB-lite"/>
    </source>
</evidence>
<organism evidence="5 6">
    <name type="scientific">Anthostomella pinea</name>
    <dbReference type="NCBI Taxonomy" id="933095"/>
    <lineage>
        <taxon>Eukaryota</taxon>
        <taxon>Fungi</taxon>
        <taxon>Dikarya</taxon>
        <taxon>Ascomycota</taxon>
        <taxon>Pezizomycotina</taxon>
        <taxon>Sordariomycetes</taxon>
        <taxon>Xylariomycetidae</taxon>
        <taxon>Xylariales</taxon>
        <taxon>Xylariaceae</taxon>
        <taxon>Anthostomella</taxon>
    </lineage>
</organism>
<comment type="caution">
    <text evidence="5">The sequence shown here is derived from an EMBL/GenBank/DDBJ whole genome shotgun (WGS) entry which is preliminary data.</text>
</comment>
<keyword evidence="6" id="KW-1185">Reference proteome</keyword>
<dbReference type="PANTHER" id="PTHR14021:SF15">
    <property type="entry name" value="IRON-SULFUR CLUSTER CO-CHAPERONE PROTEIN HSCB"/>
    <property type="match status" value="1"/>
</dbReference>
<feature type="region of interest" description="Disordered" evidence="3">
    <location>
        <begin position="29"/>
        <end position="83"/>
    </location>
</feature>
<feature type="domain" description="Co-chaperone HscB C-terminal oligomerisation" evidence="4">
    <location>
        <begin position="181"/>
        <end position="253"/>
    </location>
</feature>